<dbReference type="GO" id="GO:0016301">
    <property type="term" value="F:kinase activity"/>
    <property type="evidence" value="ECO:0007669"/>
    <property type="project" value="UniProtKB-KW"/>
</dbReference>
<dbReference type="EMBL" id="GGEC01080985">
    <property type="protein sequence ID" value="MBX61469.1"/>
    <property type="molecule type" value="Transcribed_RNA"/>
</dbReference>
<proteinExistence type="predicted"/>
<sequence>MYASQYFLVITCTRHRRIDQGRRIAFIPQFPGKSCKAQSLLIVIKASVSSSAHNL</sequence>
<keyword evidence="1" id="KW-0808">Transferase</keyword>
<dbReference type="GO" id="GO:0030246">
    <property type="term" value="F:carbohydrate binding"/>
    <property type="evidence" value="ECO:0007669"/>
    <property type="project" value="UniProtKB-KW"/>
</dbReference>
<keyword evidence="1" id="KW-0430">Lectin</keyword>
<name>A0A2P2Q3H6_RHIMU</name>
<accession>A0A2P2Q3H6</accession>
<keyword evidence="1" id="KW-0418">Kinase</keyword>
<evidence type="ECO:0000313" key="1">
    <source>
        <dbReference type="EMBL" id="MBX61469.1"/>
    </source>
</evidence>
<dbReference type="AlphaFoldDB" id="A0A2P2Q3H6"/>
<organism evidence="1">
    <name type="scientific">Rhizophora mucronata</name>
    <name type="common">Asiatic mangrove</name>
    <dbReference type="NCBI Taxonomy" id="61149"/>
    <lineage>
        <taxon>Eukaryota</taxon>
        <taxon>Viridiplantae</taxon>
        <taxon>Streptophyta</taxon>
        <taxon>Embryophyta</taxon>
        <taxon>Tracheophyta</taxon>
        <taxon>Spermatophyta</taxon>
        <taxon>Magnoliopsida</taxon>
        <taxon>eudicotyledons</taxon>
        <taxon>Gunneridae</taxon>
        <taxon>Pentapetalae</taxon>
        <taxon>rosids</taxon>
        <taxon>fabids</taxon>
        <taxon>Malpighiales</taxon>
        <taxon>Rhizophoraceae</taxon>
        <taxon>Rhizophora</taxon>
    </lineage>
</organism>
<protein>
    <submittedName>
        <fullName evidence="1">G-type lectin S-receptor-like serine/threonine-protein kinase At1g11330 isoform X2</fullName>
    </submittedName>
</protein>
<keyword evidence="1" id="KW-0675">Receptor</keyword>
<reference evidence="1" key="1">
    <citation type="submission" date="2018-02" db="EMBL/GenBank/DDBJ databases">
        <title>Rhizophora mucronata_Transcriptome.</title>
        <authorList>
            <person name="Meera S.P."/>
            <person name="Sreeshan A."/>
            <person name="Augustine A."/>
        </authorList>
    </citation>
    <scope>NUCLEOTIDE SEQUENCE</scope>
    <source>
        <tissue evidence="1">Leaf</tissue>
    </source>
</reference>